<feature type="compositionally biased region" description="Acidic residues" evidence="2">
    <location>
        <begin position="135"/>
        <end position="163"/>
    </location>
</feature>
<protein>
    <submittedName>
        <fullName evidence="5">Cu-Zn family superoxide dismutase</fullName>
        <ecNumber evidence="5">1.15.1.1</ecNumber>
    </submittedName>
</protein>
<comment type="similarity">
    <text evidence="1">Belongs to the Cu-Zn superoxide dismutase family.</text>
</comment>
<evidence type="ECO:0000259" key="4">
    <source>
        <dbReference type="Pfam" id="PF00080"/>
    </source>
</evidence>
<dbReference type="Gene3D" id="2.60.40.200">
    <property type="entry name" value="Superoxide dismutase, copper/zinc binding domain"/>
    <property type="match status" value="1"/>
</dbReference>
<evidence type="ECO:0000256" key="1">
    <source>
        <dbReference type="ARBA" id="ARBA00010457"/>
    </source>
</evidence>
<feature type="region of interest" description="Disordered" evidence="2">
    <location>
        <begin position="26"/>
        <end position="55"/>
    </location>
</feature>
<dbReference type="EC" id="1.15.1.1" evidence="5"/>
<dbReference type="Pfam" id="PF00080">
    <property type="entry name" value="Sod_Cu"/>
    <property type="match status" value="1"/>
</dbReference>
<proteinExistence type="inferred from homology"/>
<feature type="chain" id="PRO_5047015690" evidence="3">
    <location>
        <begin position="26"/>
        <end position="255"/>
    </location>
</feature>
<dbReference type="InterPro" id="IPR001424">
    <property type="entry name" value="SOD_Cu_Zn_dom"/>
</dbReference>
<evidence type="ECO:0000313" key="5">
    <source>
        <dbReference type="EMBL" id="MBP2318613.1"/>
    </source>
</evidence>
<feature type="signal peptide" evidence="3">
    <location>
        <begin position="1"/>
        <end position="25"/>
    </location>
</feature>
<feature type="region of interest" description="Disordered" evidence="2">
    <location>
        <begin position="132"/>
        <end position="163"/>
    </location>
</feature>
<dbReference type="PANTHER" id="PTHR10003">
    <property type="entry name" value="SUPEROXIDE DISMUTASE CU-ZN -RELATED"/>
    <property type="match status" value="1"/>
</dbReference>
<dbReference type="RefSeq" id="WP_210049020.1">
    <property type="nucleotide sequence ID" value="NZ_JAGINX010000001.1"/>
</dbReference>
<feature type="domain" description="Superoxide dismutase copper/zinc binding" evidence="4">
    <location>
        <begin position="75"/>
        <end position="251"/>
    </location>
</feature>
<evidence type="ECO:0000256" key="2">
    <source>
        <dbReference type="SAM" id="MobiDB-lite"/>
    </source>
</evidence>
<dbReference type="Proteomes" id="UP001519331">
    <property type="component" value="Unassembled WGS sequence"/>
</dbReference>
<dbReference type="GO" id="GO:0004784">
    <property type="term" value="F:superoxide dismutase activity"/>
    <property type="evidence" value="ECO:0007669"/>
    <property type="project" value="UniProtKB-EC"/>
</dbReference>
<comment type="caution">
    <text evidence="5">The sequence shown here is derived from an EMBL/GenBank/DDBJ whole genome shotgun (WGS) entry which is preliminary data.</text>
</comment>
<evidence type="ECO:0000313" key="6">
    <source>
        <dbReference type="Proteomes" id="UP001519331"/>
    </source>
</evidence>
<dbReference type="EMBL" id="JAGINX010000001">
    <property type="protein sequence ID" value="MBP2318613.1"/>
    <property type="molecule type" value="Genomic_DNA"/>
</dbReference>
<accession>A0ABS4T2H7</accession>
<gene>
    <name evidence="5" type="ORF">JOF45_001632</name>
</gene>
<keyword evidence="6" id="KW-1185">Reference proteome</keyword>
<dbReference type="InterPro" id="IPR024134">
    <property type="entry name" value="SOD_Cu/Zn_/chaperone"/>
</dbReference>
<evidence type="ECO:0000256" key="3">
    <source>
        <dbReference type="SAM" id="SignalP"/>
    </source>
</evidence>
<feature type="compositionally biased region" description="Acidic residues" evidence="2">
    <location>
        <begin position="28"/>
        <end position="53"/>
    </location>
</feature>
<organism evidence="5 6">
    <name type="scientific">Nesterenkonia lacusekhoensis</name>
    <dbReference type="NCBI Taxonomy" id="150832"/>
    <lineage>
        <taxon>Bacteria</taxon>
        <taxon>Bacillati</taxon>
        <taxon>Actinomycetota</taxon>
        <taxon>Actinomycetes</taxon>
        <taxon>Micrococcales</taxon>
        <taxon>Micrococcaceae</taxon>
        <taxon>Nesterenkonia</taxon>
    </lineage>
</organism>
<reference evidence="5 6" key="1">
    <citation type="submission" date="2021-03" db="EMBL/GenBank/DDBJ databases">
        <title>Sequencing the genomes of 1000 actinobacteria strains.</title>
        <authorList>
            <person name="Klenk H.-P."/>
        </authorList>
    </citation>
    <scope>NUCLEOTIDE SEQUENCE [LARGE SCALE GENOMIC DNA]</scope>
    <source>
        <strain evidence="5 6">DSM 12544</strain>
    </source>
</reference>
<dbReference type="InterPro" id="IPR036423">
    <property type="entry name" value="SOD-like_Cu/Zn_dom_sf"/>
</dbReference>
<dbReference type="PROSITE" id="PS51257">
    <property type="entry name" value="PROKAR_LIPOPROTEIN"/>
    <property type="match status" value="1"/>
</dbReference>
<keyword evidence="5" id="KW-0560">Oxidoreductase</keyword>
<dbReference type="SUPFAM" id="SSF49329">
    <property type="entry name" value="Cu,Zn superoxide dismutase-like"/>
    <property type="match status" value="1"/>
</dbReference>
<keyword evidence="3" id="KW-0732">Signal</keyword>
<name>A0ABS4T2H7_9MICC</name>
<sequence>MIHPSRGRTLLAGTAVLMLALSACGDGTEAEDPAQDTAEQNDTEDQGDQETGEDSAAGPVIAEAELADQAGTPIGTVIVSEAGEGVVELHAEITDMEPGFRGISIHEAGLCEIQSADEYGQVGDFFSAGPHLAGEPEEESGVAEGEEAPEGLETDPELPPDVEPEEQAEIFHPDHAGALPNLLITEEGTGNLTVMSDRLDEDLLLDGDGSAVIVHAQADNAGNVPDRYAPEGPDYETLTTGDAGGRAACGVFEGA</sequence>